<reference evidence="2 3" key="1">
    <citation type="submission" date="2021-02" db="EMBL/GenBank/DDBJ databases">
        <title>Variation within the Batrachochytrium salamandrivorans European outbreak.</title>
        <authorList>
            <person name="Kelly M."/>
            <person name="Pasmans F."/>
            <person name="Shea T.P."/>
            <person name="Munoz J.F."/>
            <person name="Carranza S."/>
            <person name="Cuomo C.A."/>
            <person name="Martel A."/>
        </authorList>
    </citation>
    <scope>NUCLEOTIDE SEQUENCE [LARGE SCALE GENOMIC DNA]</scope>
    <source>
        <strain evidence="2 3">AMFP18/2</strain>
    </source>
</reference>
<evidence type="ECO:0000256" key="1">
    <source>
        <dbReference type="SAM" id="SignalP"/>
    </source>
</evidence>
<evidence type="ECO:0000313" key="3">
    <source>
        <dbReference type="Proteomes" id="UP001648503"/>
    </source>
</evidence>
<dbReference type="Proteomes" id="UP001648503">
    <property type="component" value="Unassembled WGS sequence"/>
</dbReference>
<keyword evidence="3" id="KW-1185">Reference proteome</keyword>
<proteinExistence type="predicted"/>
<feature type="chain" id="PRO_5046379416" evidence="1">
    <location>
        <begin position="19"/>
        <end position="194"/>
    </location>
</feature>
<keyword evidence="1" id="KW-0732">Signal</keyword>
<dbReference type="EMBL" id="JAFCIX010000384">
    <property type="protein sequence ID" value="KAH6592253.1"/>
    <property type="molecule type" value="Genomic_DNA"/>
</dbReference>
<protein>
    <submittedName>
        <fullName evidence="2">Uncharacterized protein</fullName>
    </submittedName>
</protein>
<organism evidence="2 3">
    <name type="scientific">Batrachochytrium salamandrivorans</name>
    <dbReference type="NCBI Taxonomy" id="1357716"/>
    <lineage>
        <taxon>Eukaryota</taxon>
        <taxon>Fungi</taxon>
        <taxon>Fungi incertae sedis</taxon>
        <taxon>Chytridiomycota</taxon>
        <taxon>Chytridiomycota incertae sedis</taxon>
        <taxon>Chytridiomycetes</taxon>
        <taxon>Rhizophydiales</taxon>
        <taxon>Rhizophydiales incertae sedis</taxon>
        <taxon>Batrachochytrium</taxon>
    </lineage>
</organism>
<feature type="signal peptide" evidence="1">
    <location>
        <begin position="1"/>
        <end position="18"/>
    </location>
</feature>
<name>A0ABQ8F7W1_9FUNG</name>
<evidence type="ECO:0000313" key="2">
    <source>
        <dbReference type="EMBL" id="KAH6592253.1"/>
    </source>
</evidence>
<sequence length="194" mass="22066">MRVNILVVAAMVITSVNAGLIKESKDLSNDDLNLESVQSKEEWDIFQESEPTKNGQYDDSDDAEKTKICSALISVSEELHKDITDQASKFQGNLLFFYALKDMENNLEPEVREGHAEFYSQVKDEQNAIKETISDLERKYEEVWEKIVKTECPTESVHLLSPEDMAIGISLDKQMMTPQVQDTVESDVDILDKQ</sequence>
<accession>A0ABQ8F7W1</accession>
<comment type="caution">
    <text evidence="2">The sequence shown here is derived from an EMBL/GenBank/DDBJ whole genome shotgun (WGS) entry which is preliminary data.</text>
</comment>
<gene>
    <name evidence="2" type="ORF">BASA50_008154</name>
</gene>